<dbReference type="PANTHER" id="PTHR33463">
    <property type="entry name" value="NB-ARC DOMAIN-CONTAINING PROTEIN-RELATED"/>
    <property type="match status" value="1"/>
</dbReference>
<dbReference type="PANTHER" id="PTHR33463:SF215">
    <property type="entry name" value="NB-ARC DOMAIN DISEASE RESISTANCE PROTEIN"/>
    <property type="match status" value="1"/>
</dbReference>
<dbReference type="GO" id="GO:0043531">
    <property type="term" value="F:ADP binding"/>
    <property type="evidence" value="ECO:0007669"/>
    <property type="project" value="InterPro"/>
</dbReference>
<comment type="similarity">
    <text evidence="1">Belongs to the disease resistance NB-LRR family.</text>
</comment>
<evidence type="ECO:0000256" key="2">
    <source>
        <dbReference type="ARBA" id="ARBA00022741"/>
    </source>
</evidence>
<dbReference type="OrthoDB" id="1747797at2759"/>
<dbReference type="Pfam" id="PF23247">
    <property type="entry name" value="LRR_RPS2"/>
    <property type="match status" value="5"/>
</dbReference>
<keyword evidence="2" id="KW-0547">Nucleotide-binding</keyword>
<sequence length="2020" mass="228132">MAFVDSAVSISIEIVKSLIVPVGRQFGYALFYKKNIQALKCELEKLHDARVGFEKRCDADVRSGKIVENEVSKWLDDVKTEEENANRQLKDWEVAMKRCFHGWIPNPKTRYVIGRKAKKAMLAIQELRGEGNFQVISHHDVPEGAVIDPIMNQEHRGKSEDASPAEGDVVNPTVKQDYVFESRTSLLKLLVESLVNVDVTVVGLHGPGGVGKTTLMKQVVNHVKSEKLFDEVAMATVSANADVKTIQGEISDMLGLKFTVESVHGRGFQLRRRLENSQPQNKRVLVILDDLWKELDLDEVGIPRIRAVKLLLTSRSQDVLTSKMGSQRNFQVEGLKETEPWKLFRKMVGGIADDPKVKPIAEEVVEKCMGLPILLKALATTLKNSNHSQWEDALEQLRRSKDVYSSLELSYNHLEGDELKTLFLICSLQGKGRVPLDDILVYTMGLGLFEGVSTMKRARERLNALLHSLQASSLLLEDDDSDYVRIHDMVREVAITIASRDRHILVINNDYRLEELPKEKIKQSSVISLPYVDAPELPAGLQCPELKMFLFFAENKSSKIPDSFFEGMGELRVMDFSFLSYNSLPSSIQFLENLRTLCVDWWTDLEDVTVIGKLKRLQVLTFRGSGITRLPKEIAQLSELRMLDLSNCSKLKKIEPGVLKSLARLEELNMENSFTEWENEEATEQSNARLTELSNVPELRSLDILIPDATLLSKDLPFGNLFNYRILVGDVWDWSSDHKESRTLKLQLNSRSTLLKKWVQAILPRTHDLHLDGLRGLEKSVHELSKEGFHELKHLHVRNSPLVQYVVRSTKWLPCSAFPMLESLFLDNLVNLEKICHGPLVPNSFNKLKTVKVIRCGKLKNLFCHFLLKGFSQLEEIEINACEMFQEIVLDVGVEDDEDEAIGNAKVEMPNLRRLTLQNLPRITSLCNKINNSSLPSAMNSEITPENDIRTRVAPSGCSHISFPKLEALKISQLPKLDEIWCRDPLLELENLRSLIVKECGNLSNIIHSHSLTKLQNLELLTIQSCMTVKQIFDLEELNLSANARVLPQLQQMELVDLPNLRSMWNGNTMGAFQLRNLKSLKVMKCNSLRYLLPLSAAKALEQIKEIEISECMMMEAIIIMEEDEGQVTDTLVFQSLSSMILKKMMHLAAFAQGKYSISFPHLKELTIEECPKMKAVIMQDYSVPRERGEHLSEENVEVVASLSFFSQKVLLPNLEDLRLISMDGLQTIWRNKDLICEPSSFCQLKKTRVRDCKNLTTIFPSAVVERIQNNLKLALITSCPSVELIFETSAAAAAGVEKKKCKPAAVMLHELEELQLDDLPKLQHVLESDSQAIVGFPSLKKIYVEGCHSLTYLLPFATARNLLKLESLNLAKSNNMLEVVADGDRGGGHDAWEPISFPCLKLLRLWGLKSLISFSSGSCAFDFPSLEDLYIVRCDNLETFIMRPSTESDHELMKLNLRFEDHISPAATVGTLSQPLFDEKVEFPGLEVIYLEGLGNQQKLWDDELPIDSFCSLKSLTIMDCKNLPAIFQSNVIGSFLNLEKLKVEDCDSLEEIFQLQGEDSAAISVPLRELEMVGLPRMKRVCNRDHQGSLTFAKLERVVAERCGKLEYLFPSSVARGLLQLQEIDIRNCAVLEELIASGEVLEEDETTPPEDQLLFPRLISLKFRILPNLKRLFPVGYRMEWSLLKNLYAYECGKLKTFASELRPRSEGDDTDSQQALISIERVIPNLESLGLGSEDVLTIQDSDFPDDIFRNLKTLCLASIREGSAGFPSRFLLDRFPDLEIELLVLFNYSFEEIFPDEELGPRGTIISYKDGYSNGGKYSKALGKLRGLSLIELSNLRYVWKEGSLATEILKRINSLYIRRCHCLKSLLPAPSASFQNMTELYINKCDGLMYLMTPSAARALPKLASMTIRDCEVFRQVIVANDSEASVEISFPQLGFLALDKLPSLTCFSSASCSITFPSLEDTIVQECPNMKFFSSGAVSTPKLYQIKSSYFSVWLNDLNTTIQKLYSDSGSES</sequence>
<gene>
    <name evidence="8" type="primary">LOC116205901</name>
</gene>
<accession>A0A6P8DD05</accession>
<dbReference type="Gene3D" id="3.40.50.300">
    <property type="entry name" value="P-loop containing nucleotide triphosphate hydrolases"/>
    <property type="match status" value="1"/>
</dbReference>
<reference evidence="8" key="2">
    <citation type="submission" date="2025-08" db="UniProtKB">
        <authorList>
            <consortium name="RefSeq"/>
        </authorList>
    </citation>
    <scope>IDENTIFICATION</scope>
    <source>
        <tissue evidence="8">Leaf</tissue>
    </source>
</reference>
<dbReference type="InterPro" id="IPR042197">
    <property type="entry name" value="Apaf_helical"/>
</dbReference>
<dbReference type="SMART" id="SM00382">
    <property type="entry name" value="AAA"/>
    <property type="match status" value="1"/>
</dbReference>
<reference evidence="7" key="1">
    <citation type="journal article" date="2020" name="Plant Biotechnol. J.">
        <title>The pomegranate (Punica granatum L.) draft genome dissects genetic divergence between soft- and hard-seeded cultivars.</title>
        <authorList>
            <person name="Luo X."/>
            <person name="Li H."/>
            <person name="Wu Z."/>
            <person name="Yao W."/>
            <person name="Zhao P."/>
            <person name="Cao D."/>
            <person name="Yu H."/>
            <person name="Li K."/>
            <person name="Poudel K."/>
            <person name="Zhao D."/>
            <person name="Zhang F."/>
            <person name="Xia X."/>
            <person name="Chen L."/>
            <person name="Wang Q."/>
            <person name="Jing D."/>
            <person name="Cao S."/>
        </authorList>
    </citation>
    <scope>NUCLEOTIDE SEQUENCE [LARGE SCALE GENOMIC DNA]</scope>
    <source>
        <strain evidence="7">cv. Tunisia</strain>
    </source>
</reference>
<dbReference type="InterPro" id="IPR050905">
    <property type="entry name" value="Plant_NBS-LRR"/>
</dbReference>
<dbReference type="Gene3D" id="3.80.10.10">
    <property type="entry name" value="Ribonuclease Inhibitor"/>
    <property type="match status" value="4"/>
</dbReference>
<dbReference type="InterPro" id="IPR032675">
    <property type="entry name" value="LRR_dom_sf"/>
</dbReference>
<name>A0A6P8DD05_PUNGR</name>
<evidence type="ECO:0000313" key="7">
    <source>
        <dbReference type="Proteomes" id="UP000515151"/>
    </source>
</evidence>
<keyword evidence="7" id="KW-1185">Reference proteome</keyword>
<evidence type="ECO:0000259" key="6">
    <source>
        <dbReference type="SMART" id="SM00382"/>
    </source>
</evidence>
<feature type="domain" description="AAA+ ATPase" evidence="6">
    <location>
        <begin position="198"/>
        <end position="450"/>
    </location>
</feature>
<dbReference type="GO" id="GO:0005524">
    <property type="term" value="F:ATP binding"/>
    <property type="evidence" value="ECO:0007669"/>
    <property type="project" value="UniProtKB-KW"/>
</dbReference>
<organism evidence="7 8">
    <name type="scientific">Punica granatum</name>
    <name type="common">Pomegranate</name>
    <dbReference type="NCBI Taxonomy" id="22663"/>
    <lineage>
        <taxon>Eukaryota</taxon>
        <taxon>Viridiplantae</taxon>
        <taxon>Streptophyta</taxon>
        <taxon>Embryophyta</taxon>
        <taxon>Tracheophyta</taxon>
        <taxon>Spermatophyta</taxon>
        <taxon>Magnoliopsida</taxon>
        <taxon>eudicotyledons</taxon>
        <taxon>Gunneridae</taxon>
        <taxon>Pentapetalae</taxon>
        <taxon>rosids</taxon>
        <taxon>malvids</taxon>
        <taxon>Myrtales</taxon>
        <taxon>Lythraceae</taxon>
        <taxon>Punica</taxon>
    </lineage>
</organism>
<dbReference type="SUPFAM" id="SSF52058">
    <property type="entry name" value="L domain-like"/>
    <property type="match status" value="3"/>
</dbReference>
<dbReference type="GeneID" id="116205901"/>
<dbReference type="SUPFAM" id="SSF52540">
    <property type="entry name" value="P-loop containing nucleoside triphosphate hydrolases"/>
    <property type="match status" value="1"/>
</dbReference>
<dbReference type="Gene3D" id="1.10.8.430">
    <property type="entry name" value="Helical domain of apoptotic protease-activating factors"/>
    <property type="match status" value="1"/>
</dbReference>
<evidence type="ECO:0000256" key="4">
    <source>
        <dbReference type="ARBA" id="ARBA00022840"/>
    </source>
</evidence>
<evidence type="ECO:0000256" key="3">
    <source>
        <dbReference type="ARBA" id="ARBA00022821"/>
    </source>
</evidence>
<dbReference type="InterPro" id="IPR027417">
    <property type="entry name" value="P-loop_NTPase"/>
</dbReference>
<dbReference type="InterPro" id="IPR002182">
    <property type="entry name" value="NB-ARC"/>
</dbReference>
<keyword evidence="3" id="KW-0611">Plant defense</keyword>
<dbReference type="PRINTS" id="PR00364">
    <property type="entry name" value="DISEASERSIST"/>
</dbReference>
<proteinExistence type="inferred from homology"/>
<dbReference type="GO" id="GO:0006952">
    <property type="term" value="P:defense response"/>
    <property type="evidence" value="ECO:0007669"/>
    <property type="project" value="UniProtKB-KW"/>
</dbReference>
<evidence type="ECO:0000256" key="5">
    <source>
        <dbReference type="SAM" id="Coils"/>
    </source>
</evidence>
<feature type="coiled-coil region" evidence="5">
    <location>
        <begin position="29"/>
        <end position="95"/>
    </location>
</feature>
<evidence type="ECO:0000313" key="8">
    <source>
        <dbReference type="RefSeq" id="XP_031394455.1"/>
    </source>
</evidence>
<dbReference type="InterPro" id="IPR003593">
    <property type="entry name" value="AAA+_ATPase"/>
</dbReference>
<protein>
    <submittedName>
        <fullName evidence="8">Uncharacterized protein LOC116205901</fullName>
    </submittedName>
</protein>
<keyword evidence="5" id="KW-0175">Coiled coil</keyword>
<dbReference type="Pfam" id="PF00931">
    <property type="entry name" value="NB-ARC"/>
    <property type="match status" value="1"/>
</dbReference>
<keyword evidence="4" id="KW-0067">ATP-binding</keyword>
<dbReference type="SUPFAM" id="SSF52047">
    <property type="entry name" value="RNI-like"/>
    <property type="match status" value="1"/>
</dbReference>
<dbReference type="RefSeq" id="XP_031394455.1">
    <property type="nucleotide sequence ID" value="XM_031538595.1"/>
</dbReference>
<evidence type="ECO:0000256" key="1">
    <source>
        <dbReference type="ARBA" id="ARBA00008894"/>
    </source>
</evidence>
<dbReference type="InterPro" id="IPR057135">
    <property type="entry name" value="At4g27190-like_LRR"/>
</dbReference>
<dbReference type="Proteomes" id="UP000515151">
    <property type="component" value="Chromosome 4"/>
</dbReference>